<evidence type="ECO:0000313" key="2">
    <source>
        <dbReference type="Proteomes" id="UP000017174"/>
    </source>
</evidence>
<gene>
    <name evidence="1" type="ORF">HMPREF0742_02512</name>
</gene>
<dbReference type="EMBL" id="AXZG01000070">
    <property type="protein sequence ID" value="ERT63836.1"/>
    <property type="molecule type" value="Genomic_DNA"/>
</dbReference>
<reference evidence="1 2" key="1">
    <citation type="submission" date="2013-08" db="EMBL/GenBank/DDBJ databases">
        <authorList>
            <person name="Weinstock G."/>
            <person name="Sodergren E."/>
            <person name="Wylie T."/>
            <person name="Fulton L."/>
            <person name="Fulton R."/>
            <person name="Fronick C."/>
            <person name="O'Laughlin M."/>
            <person name="Godfrey J."/>
            <person name="Miner T."/>
            <person name="Herter B."/>
            <person name="Appelbaum E."/>
            <person name="Cordes M."/>
            <person name="Lek S."/>
            <person name="Wollam A."/>
            <person name="Pepin K.H."/>
            <person name="Palsikar V.B."/>
            <person name="Mitreva M."/>
            <person name="Wilson R.K."/>
        </authorList>
    </citation>
    <scope>NUCLEOTIDE SEQUENCE [LARGE SCALE GENOMIC DNA]</scope>
    <source>
        <strain evidence="1 2">F0184</strain>
    </source>
</reference>
<protein>
    <submittedName>
        <fullName evidence="1">Uncharacterized protein</fullName>
    </submittedName>
</protein>
<dbReference type="Proteomes" id="UP000017174">
    <property type="component" value="Unassembled WGS sequence"/>
</dbReference>
<dbReference type="HOGENOM" id="CLU_3239099_0_0_11"/>
<dbReference type="AlphaFoldDB" id="U7UX27"/>
<comment type="caution">
    <text evidence="1">The sequence shown here is derived from an EMBL/GenBank/DDBJ whole genome shotgun (WGS) entry which is preliminary data.</text>
</comment>
<organism evidence="1 2">
    <name type="scientific">Rothia aeria F0184</name>
    <dbReference type="NCBI Taxonomy" id="888019"/>
    <lineage>
        <taxon>Bacteria</taxon>
        <taxon>Bacillati</taxon>
        <taxon>Actinomycetota</taxon>
        <taxon>Actinomycetes</taxon>
        <taxon>Micrococcales</taxon>
        <taxon>Micrococcaceae</taxon>
        <taxon>Rothia</taxon>
    </lineage>
</organism>
<accession>U7UX27</accession>
<name>U7UX27_9MICC</name>
<sequence length="43" mass="4947">MLTTYSSEITAPSPNGEAFCRVRLKPTIQKYYGYLLVCRFLSQ</sequence>
<proteinExistence type="predicted"/>
<evidence type="ECO:0000313" key="1">
    <source>
        <dbReference type="EMBL" id="ERT63836.1"/>
    </source>
</evidence>